<evidence type="ECO:0000313" key="2">
    <source>
        <dbReference type="EMBL" id="GGK58275.1"/>
    </source>
</evidence>
<organism evidence="2 3">
    <name type="scientific">Nocardia camponoti</name>
    <dbReference type="NCBI Taxonomy" id="1616106"/>
    <lineage>
        <taxon>Bacteria</taxon>
        <taxon>Bacillati</taxon>
        <taxon>Actinomycetota</taxon>
        <taxon>Actinomycetes</taxon>
        <taxon>Mycobacteriales</taxon>
        <taxon>Nocardiaceae</taxon>
        <taxon>Nocardia</taxon>
    </lineage>
</organism>
<feature type="transmembrane region" description="Helical" evidence="1">
    <location>
        <begin position="202"/>
        <end position="221"/>
    </location>
</feature>
<dbReference type="AlphaFoldDB" id="A0A917QMJ7"/>
<evidence type="ECO:0000256" key="1">
    <source>
        <dbReference type="SAM" id="Phobius"/>
    </source>
</evidence>
<evidence type="ECO:0000313" key="3">
    <source>
        <dbReference type="Proteomes" id="UP000612956"/>
    </source>
</evidence>
<proteinExistence type="predicted"/>
<protein>
    <recommendedName>
        <fullName evidence="4">DUF1345 domain-containing protein</fullName>
    </recommendedName>
</protein>
<feature type="transmembrane region" description="Helical" evidence="1">
    <location>
        <begin position="73"/>
        <end position="96"/>
    </location>
</feature>
<reference evidence="2" key="2">
    <citation type="submission" date="2020-09" db="EMBL/GenBank/DDBJ databases">
        <authorList>
            <person name="Sun Q."/>
            <person name="Zhou Y."/>
        </authorList>
    </citation>
    <scope>NUCLEOTIDE SEQUENCE</scope>
    <source>
        <strain evidence="2">CGMCC 4.7278</strain>
    </source>
</reference>
<dbReference type="Proteomes" id="UP000612956">
    <property type="component" value="Unassembled WGS sequence"/>
</dbReference>
<dbReference type="RefSeq" id="WP_188829901.1">
    <property type="nucleotide sequence ID" value="NZ_BMMW01000003.1"/>
</dbReference>
<dbReference type="SUPFAM" id="SSF81324">
    <property type="entry name" value="Voltage-gated potassium channels"/>
    <property type="match status" value="1"/>
</dbReference>
<keyword evidence="3" id="KW-1185">Reference proteome</keyword>
<accession>A0A917QMJ7</accession>
<dbReference type="EMBL" id="BMMW01000003">
    <property type="protein sequence ID" value="GGK58275.1"/>
    <property type="molecule type" value="Genomic_DNA"/>
</dbReference>
<dbReference type="Gene3D" id="1.10.287.70">
    <property type="match status" value="1"/>
</dbReference>
<comment type="caution">
    <text evidence="2">The sequence shown here is derived from an EMBL/GenBank/DDBJ whole genome shotgun (WGS) entry which is preliminary data.</text>
</comment>
<keyword evidence="1" id="KW-0472">Membrane</keyword>
<keyword evidence="1" id="KW-0812">Transmembrane</keyword>
<feature type="transmembrane region" description="Helical" evidence="1">
    <location>
        <begin position="19"/>
        <end position="36"/>
    </location>
</feature>
<evidence type="ECO:0008006" key="4">
    <source>
        <dbReference type="Google" id="ProtNLM"/>
    </source>
</evidence>
<sequence>MSHTTVPAWRQPTEGESRLAAGSAIVVVIAFQWLLPGKLLPQPAWILPLLEAACLVILMIANPSRLSRAEPWVRGLSLVLAGVITIATIVSTVRLIDTIVAGTADKSASVLLGSGAMIWATNVLAFSLWYWEFDRGGPAARANGIEPEPDFLFPQMQDPQNKLVSKDWRPEYFDYLYLSFTNAASFAPADVLPLSRWCKMMMMAQAIISLALTAMVISRAINILK</sequence>
<gene>
    <name evidence="2" type="ORF">GCM10011591_33120</name>
</gene>
<reference evidence="2" key="1">
    <citation type="journal article" date="2014" name="Int. J. Syst. Evol. Microbiol.">
        <title>Complete genome sequence of Corynebacterium casei LMG S-19264T (=DSM 44701T), isolated from a smear-ripened cheese.</title>
        <authorList>
            <consortium name="US DOE Joint Genome Institute (JGI-PGF)"/>
            <person name="Walter F."/>
            <person name="Albersmeier A."/>
            <person name="Kalinowski J."/>
            <person name="Ruckert C."/>
        </authorList>
    </citation>
    <scope>NUCLEOTIDE SEQUENCE</scope>
    <source>
        <strain evidence="2">CGMCC 4.7278</strain>
    </source>
</reference>
<feature type="transmembrane region" description="Helical" evidence="1">
    <location>
        <begin position="42"/>
        <end position="61"/>
    </location>
</feature>
<name>A0A917QMJ7_9NOCA</name>
<feature type="transmembrane region" description="Helical" evidence="1">
    <location>
        <begin position="108"/>
        <end position="131"/>
    </location>
</feature>
<keyword evidence="1" id="KW-1133">Transmembrane helix</keyword>